<evidence type="ECO:0000256" key="4">
    <source>
        <dbReference type="ARBA" id="ARBA00022741"/>
    </source>
</evidence>
<evidence type="ECO:0000313" key="16">
    <source>
        <dbReference type="Proteomes" id="UP001154095"/>
    </source>
</evidence>
<dbReference type="InterPro" id="IPR003593">
    <property type="entry name" value="AAA+_ATPase"/>
</dbReference>
<dbReference type="FunFam" id="3.40.50.300:FF:000668">
    <property type="entry name" value="Chromosomal replication initiator protein DnaA"/>
    <property type="match status" value="1"/>
</dbReference>
<dbReference type="GO" id="GO:0003688">
    <property type="term" value="F:DNA replication origin binding"/>
    <property type="evidence" value="ECO:0007669"/>
    <property type="project" value="UniProtKB-UniRule"/>
</dbReference>
<evidence type="ECO:0000256" key="1">
    <source>
        <dbReference type="ARBA" id="ARBA00006583"/>
    </source>
</evidence>
<evidence type="ECO:0000256" key="5">
    <source>
        <dbReference type="ARBA" id="ARBA00022840"/>
    </source>
</evidence>
<keyword evidence="7 8" id="KW-0238">DNA-binding</keyword>
<dbReference type="SMART" id="SM00760">
    <property type="entry name" value="Bac_DnaA_C"/>
    <property type="match status" value="1"/>
</dbReference>
<dbReference type="GO" id="GO:0006270">
    <property type="term" value="P:DNA replication initiation"/>
    <property type="evidence" value="ECO:0007669"/>
    <property type="project" value="UniProtKB-UniRule"/>
</dbReference>
<dbReference type="SUPFAM" id="SSF48295">
    <property type="entry name" value="TrpR-like"/>
    <property type="match status" value="1"/>
</dbReference>
<dbReference type="InterPro" id="IPR001957">
    <property type="entry name" value="Chromosome_initiator_DnaA"/>
</dbReference>
<feature type="binding site" evidence="8">
    <location>
        <position position="178"/>
    </location>
    <ligand>
        <name>ATP</name>
        <dbReference type="ChEBI" id="CHEBI:30616"/>
    </ligand>
</feature>
<evidence type="ECO:0000256" key="3">
    <source>
        <dbReference type="ARBA" id="ARBA00022705"/>
    </source>
</evidence>
<dbReference type="PANTHER" id="PTHR30050">
    <property type="entry name" value="CHROMOSOMAL REPLICATION INITIATOR PROTEIN DNAA"/>
    <property type="match status" value="1"/>
</dbReference>
<name>A0AAU9VDA7_9FIRM</name>
<dbReference type="GO" id="GO:0005737">
    <property type="term" value="C:cytoplasm"/>
    <property type="evidence" value="ECO:0007669"/>
    <property type="project" value="UniProtKB-SubCell"/>
</dbReference>
<dbReference type="SMART" id="SM00382">
    <property type="entry name" value="AAA"/>
    <property type="match status" value="1"/>
</dbReference>
<feature type="binding site" evidence="8">
    <location>
        <position position="174"/>
    </location>
    <ligand>
        <name>ATP</name>
        <dbReference type="ChEBI" id="CHEBI:30616"/>
    </ligand>
</feature>
<evidence type="ECO:0000313" key="15">
    <source>
        <dbReference type="EMBL" id="CAH2760663.1"/>
    </source>
</evidence>
<comment type="function">
    <text evidence="8 10">Plays an essential role in the initiation and regulation of chromosomal replication. ATP-DnaA binds to the origin of replication (oriC) to initiate formation of the DNA replication initiation complex once per cell cycle. Binds the DnaA box (a 9 base pair repeat at the origin) and separates the double-stranded (ds)DNA. Forms a right-handed helical filament on oriC DNA; dsDNA binds to the exterior of the filament while single-stranded (ss)DNA is stabiized in the filament's interior. The ATP-DnaA-oriC complex binds and stabilizes one strand of the AT-rich DNA unwinding element (DUE), permitting loading of DNA polymerase. After initiation quickly degrades to an ADP-DnaA complex that is not apt for DNA replication. Binds acidic phospholipids.</text>
</comment>
<evidence type="ECO:0000256" key="8">
    <source>
        <dbReference type="HAMAP-Rule" id="MF_00377"/>
    </source>
</evidence>
<dbReference type="CDD" id="cd00009">
    <property type="entry name" value="AAA"/>
    <property type="match status" value="1"/>
</dbReference>
<keyword evidence="16" id="KW-1185">Reference proteome</keyword>
<dbReference type="PRINTS" id="PR00051">
    <property type="entry name" value="DNAA"/>
</dbReference>
<sequence length="471" mass="53620">MELYFKFDIIELAKGYLNMTTMKFYLEDVWGKVKLAIKESNHFDEPIYNTYIEDTNLAALDESRAVIVVPTYLQKVILSEEIPFLNDVINQILDKTSMVCEVLLENEFKKNIAVQVPVQPQIPVVIRNDGIAPNQTFDNFVVGPSNKESHSAALGCAYRPGQFYTPLFIYGNSGLGKTHLLNAIGNYIKKLNPDARVLYTSSSDFVRQVANSIQNRTIEDFKEQMYNLDVLLIDDIQFLAGKEKSHEIFFHIFNELIYNKKQIVITSDRLPTEIKGLEDRLISRFSSGLSVGVDSPEFETSLAILELKIKHKSVDPGLFDEDVLSYIASNFSKDVRMLEGALNRLLFFSIEFSQNDHIDINIAMNAFKTNGEPIKTNELDTKTIKRIVADYYGLTQAQLVSKARTKAIANARHIAIYLCRKHLDLPYNKIGEDFGKRDHSTIISACDKIEKKLKTDQMLARAVYELEAKIK</sequence>
<dbReference type="InterPro" id="IPR013159">
    <property type="entry name" value="DnaA_C"/>
</dbReference>
<dbReference type="Proteomes" id="UP001154095">
    <property type="component" value="Chromosome"/>
</dbReference>
<evidence type="ECO:0000256" key="2">
    <source>
        <dbReference type="ARBA" id="ARBA00022490"/>
    </source>
</evidence>
<dbReference type="InterPro" id="IPR010921">
    <property type="entry name" value="Trp_repressor/repl_initiator"/>
</dbReference>
<dbReference type="PROSITE" id="PS01008">
    <property type="entry name" value="DNAA"/>
    <property type="match status" value="1"/>
</dbReference>
<dbReference type="GO" id="GO:0006275">
    <property type="term" value="P:regulation of DNA replication"/>
    <property type="evidence" value="ECO:0007669"/>
    <property type="project" value="UniProtKB-UniRule"/>
</dbReference>
<evidence type="ECO:0000256" key="6">
    <source>
        <dbReference type="ARBA" id="ARBA00023121"/>
    </source>
</evidence>
<dbReference type="InterPro" id="IPR013317">
    <property type="entry name" value="DnaA_dom"/>
</dbReference>
<dbReference type="GO" id="GO:0005524">
    <property type="term" value="F:ATP binding"/>
    <property type="evidence" value="ECO:0007669"/>
    <property type="project" value="UniProtKB-UniRule"/>
</dbReference>
<accession>A0AAU9VDA7</accession>
<evidence type="ECO:0000256" key="11">
    <source>
        <dbReference type="RuleBase" id="RU004227"/>
    </source>
</evidence>
<keyword evidence="4 8" id="KW-0547">Nucleotide-binding</keyword>
<comment type="subunit">
    <text evidence="8">Oligomerizes as a right-handed, spiral filament on DNA at oriC.</text>
</comment>
<evidence type="ECO:0000259" key="13">
    <source>
        <dbReference type="SMART" id="SM00760"/>
    </source>
</evidence>
<proteinExistence type="inferred from homology"/>
<reference evidence="14" key="1">
    <citation type="submission" date="2022-04" db="EMBL/GenBank/DDBJ databases">
        <authorList>
            <person name="Forde T."/>
        </authorList>
    </citation>
    <scope>NUCLEOTIDE SEQUENCE</scope>
    <source>
        <strain evidence="14">A18Y016a</strain>
        <strain evidence="15">A18Y020d</strain>
    </source>
</reference>
<feature type="region of interest" description="Domain IV, binds dsDNA" evidence="8">
    <location>
        <begin position="350"/>
        <end position="471"/>
    </location>
</feature>
<comment type="subcellular location">
    <subcellularLocation>
        <location evidence="8">Cytoplasm</location>
    </subcellularLocation>
</comment>
<dbReference type="AlphaFoldDB" id="A0AAU9VDA7"/>
<evidence type="ECO:0000313" key="14">
    <source>
        <dbReference type="EMBL" id="CAH2760657.1"/>
    </source>
</evidence>
<keyword evidence="6 8" id="KW-0446">Lipid-binding</keyword>
<feature type="domain" description="AAA+ ATPase" evidence="12">
    <location>
        <begin position="163"/>
        <end position="297"/>
    </location>
</feature>
<comment type="similarity">
    <text evidence="1 8 11">Belongs to the DnaA family.</text>
</comment>
<dbReference type="HAMAP" id="MF_00377">
    <property type="entry name" value="DnaA_bact"/>
    <property type="match status" value="1"/>
</dbReference>
<protein>
    <recommendedName>
        <fullName evidence="8 9">Chromosomal replication initiator protein DnaA</fullName>
    </recommendedName>
</protein>
<dbReference type="GO" id="GO:0005886">
    <property type="term" value="C:plasma membrane"/>
    <property type="evidence" value="ECO:0007669"/>
    <property type="project" value="TreeGrafter"/>
</dbReference>
<dbReference type="EMBL" id="OW659477">
    <property type="protein sequence ID" value="CAH2760657.1"/>
    <property type="molecule type" value="Genomic_DNA"/>
</dbReference>
<dbReference type="RefSeq" id="WP_254007051.1">
    <property type="nucleotide sequence ID" value="NZ_OW659477.1"/>
</dbReference>
<evidence type="ECO:0000259" key="12">
    <source>
        <dbReference type="SMART" id="SM00382"/>
    </source>
</evidence>
<comment type="caution">
    <text evidence="8">Lacks conserved residue(s) required for the propagation of feature annotation.</text>
</comment>
<dbReference type="InterPro" id="IPR018312">
    <property type="entry name" value="Chromosome_initiator_DnaA_CS"/>
</dbReference>
<feature type="region of interest" description="Domain I, interacts with DnaA modulators" evidence="8">
    <location>
        <begin position="1"/>
        <end position="110"/>
    </location>
</feature>
<comment type="domain">
    <text evidence="8">Domain I is involved in oligomerization and binding regulators, domain II is flexibile and of varying length in different bacteria, domain III forms the AAA+ region, while domain IV binds dsDNA.</text>
</comment>
<dbReference type="Gene3D" id="1.10.1750.10">
    <property type="match status" value="1"/>
</dbReference>
<dbReference type="Proteomes" id="UP001154111">
    <property type="component" value="Chromosome"/>
</dbReference>
<feature type="domain" description="Chromosomal replication initiator DnaA C-terminal" evidence="13">
    <location>
        <begin position="380"/>
        <end position="449"/>
    </location>
</feature>
<dbReference type="CDD" id="cd06571">
    <property type="entry name" value="Bac_DnaA_C"/>
    <property type="match status" value="1"/>
</dbReference>
<dbReference type="PANTHER" id="PTHR30050:SF2">
    <property type="entry name" value="CHROMOSOMAL REPLICATION INITIATOR PROTEIN DNAA"/>
    <property type="match status" value="1"/>
</dbReference>
<keyword evidence="3 8" id="KW-0235">DNA replication</keyword>
<keyword evidence="2 8" id="KW-0963">Cytoplasm</keyword>
<dbReference type="SUPFAM" id="SSF52540">
    <property type="entry name" value="P-loop containing nucleoside triphosphate hydrolases"/>
    <property type="match status" value="1"/>
</dbReference>
<organism evidence="14 17">
    <name type="scientific">Erysipelothrix amsterdamensis</name>
    <dbReference type="NCBI Taxonomy" id="2929157"/>
    <lineage>
        <taxon>Bacteria</taxon>
        <taxon>Bacillati</taxon>
        <taxon>Bacillota</taxon>
        <taxon>Erysipelotrichia</taxon>
        <taxon>Erysipelotrichales</taxon>
        <taxon>Erysipelotrichaceae</taxon>
        <taxon>Erysipelothrix</taxon>
    </lineage>
</organism>
<keyword evidence="5 8" id="KW-0067">ATP-binding</keyword>
<dbReference type="NCBIfam" id="TIGR00362">
    <property type="entry name" value="DnaA"/>
    <property type="match status" value="1"/>
</dbReference>
<gene>
    <name evidence="8 14" type="primary">dnaA</name>
    <name evidence="14" type="ORF">ERYAMS2_00291</name>
    <name evidence="15" type="ORF">ERYAMS_00001</name>
</gene>
<dbReference type="InterPro" id="IPR027417">
    <property type="entry name" value="P-loop_NTPase"/>
</dbReference>
<dbReference type="GO" id="GO:0008289">
    <property type="term" value="F:lipid binding"/>
    <property type="evidence" value="ECO:0007669"/>
    <property type="project" value="UniProtKB-KW"/>
</dbReference>
<dbReference type="Gene3D" id="1.10.8.60">
    <property type="match status" value="1"/>
</dbReference>
<feature type="binding site" evidence="8">
    <location>
        <position position="176"/>
    </location>
    <ligand>
        <name>ATP</name>
        <dbReference type="ChEBI" id="CHEBI:30616"/>
    </ligand>
</feature>
<evidence type="ECO:0000256" key="10">
    <source>
        <dbReference type="RuleBase" id="RU000577"/>
    </source>
</evidence>
<evidence type="ECO:0000256" key="9">
    <source>
        <dbReference type="NCBIfam" id="TIGR00362"/>
    </source>
</evidence>
<feature type="binding site" evidence="8">
    <location>
        <position position="177"/>
    </location>
    <ligand>
        <name>ATP</name>
        <dbReference type="ChEBI" id="CHEBI:30616"/>
    </ligand>
</feature>
<evidence type="ECO:0000313" key="17">
    <source>
        <dbReference type="Proteomes" id="UP001154111"/>
    </source>
</evidence>
<dbReference type="EMBL" id="OW659496">
    <property type="protein sequence ID" value="CAH2760663.1"/>
    <property type="molecule type" value="Genomic_DNA"/>
</dbReference>
<dbReference type="Pfam" id="PF00308">
    <property type="entry name" value="Bac_DnaA"/>
    <property type="match status" value="1"/>
</dbReference>
<dbReference type="Gene3D" id="3.40.50.300">
    <property type="entry name" value="P-loop containing nucleotide triphosphate hydrolases"/>
    <property type="match status" value="1"/>
</dbReference>
<dbReference type="InterPro" id="IPR020591">
    <property type="entry name" value="Chromosome_initiator_DnaA-like"/>
</dbReference>
<dbReference type="Pfam" id="PF08299">
    <property type="entry name" value="Bac_DnaA_C"/>
    <property type="match status" value="1"/>
</dbReference>
<evidence type="ECO:0000256" key="7">
    <source>
        <dbReference type="ARBA" id="ARBA00023125"/>
    </source>
</evidence>